<sequence>MLPDDAFKAPVYDVHAEIIGPNSSLTSDNNAPGICSHEGSAPGSTSNGPGIKTVTWSAPTATPTSYNIKQVSENTGECTNPAVKEPKFLVIQDHEGDAICKDRAEKSKLIDRPINQTAEAPKTNHKAQAPAMLQTEGQIPTGQSSDNKQQSVMTALGGGAENLVKSYDEAVASTQISYLWGADDVEASIRDSAKPKNFCKALAISFSRDEEARDTKQKALLKDAKTIKECKEK</sequence>
<dbReference type="RefSeq" id="XP_067076142.1">
    <property type="nucleotide sequence ID" value="XM_067220041.1"/>
</dbReference>
<dbReference type="GeneID" id="92378776"/>
<feature type="compositionally biased region" description="Polar residues" evidence="1">
    <location>
        <begin position="42"/>
        <end position="58"/>
    </location>
</feature>
<evidence type="ECO:0000313" key="2">
    <source>
        <dbReference type="EMBL" id="SCU64364.1"/>
    </source>
</evidence>
<feature type="compositionally biased region" description="Polar residues" evidence="1">
    <location>
        <begin position="21"/>
        <end position="30"/>
    </location>
</feature>
<dbReference type="EMBL" id="CZPT02000045">
    <property type="protein sequence ID" value="SCU64364.1"/>
    <property type="molecule type" value="Genomic_DNA"/>
</dbReference>
<gene>
    <name evidence="2" type="ORF">TEOVI_000483600</name>
</gene>
<evidence type="ECO:0000313" key="3">
    <source>
        <dbReference type="Proteomes" id="UP000195570"/>
    </source>
</evidence>
<feature type="region of interest" description="Disordered" evidence="1">
    <location>
        <begin position="20"/>
        <end position="58"/>
    </location>
</feature>
<dbReference type="Proteomes" id="UP000195570">
    <property type="component" value="Unassembled WGS sequence"/>
</dbReference>
<accession>A0A1G4HYK5</accession>
<organism evidence="2 3">
    <name type="scientific">Trypanosoma equiperdum</name>
    <dbReference type="NCBI Taxonomy" id="5694"/>
    <lineage>
        <taxon>Eukaryota</taxon>
        <taxon>Discoba</taxon>
        <taxon>Euglenozoa</taxon>
        <taxon>Kinetoplastea</taxon>
        <taxon>Metakinetoplastina</taxon>
        <taxon>Trypanosomatida</taxon>
        <taxon>Trypanosomatidae</taxon>
        <taxon>Trypanosoma</taxon>
    </lineage>
</organism>
<dbReference type="AlphaFoldDB" id="A0A1G4HYK5"/>
<evidence type="ECO:0000256" key="1">
    <source>
        <dbReference type="SAM" id="MobiDB-lite"/>
    </source>
</evidence>
<proteinExistence type="predicted"/>
<dbReference type="VEuPathDB" id="TriTrypDB:TEOVI_000483600"/>
<keyword evidence="3" id="KW-1185">Reference proteome</keyword>
<reference evidence="2" key="1">
    <citation type="submission" date="2016-09" db="EMBL/GenBank/DDBJ databases">
        <authorList>
            <person name="Hebert L."/>
            <person name="Moumen B."/>
        </authorList>
    </citation>
    <scope>NUCLEOTIDE SEQUENCE [LARGE SCALE GENOMIC DNA]</scope>
    <source>
        <strain evidence="2">OVI</strain>
    </source>
</reference>
<comment type="caution">
    <text evidence="2">The sequence shown here is derived from an EMBL/GenBank/DDBJ whole genome shotgun (WGS) entry which is preliminary data.</text>
</comment>
<protein>
    <submittedName>
        <fullName evidence="2">Variant surface glycoprotein (VSG), putative</fullName>
    </submittedName>
</protein>
<name>A0A1G4HYK5_TRYEQ</name>